<feature type="transmembrane region" description="Helical" evidence="1">
    <location>
        <begin position="170"/>
        <end position="199"/>
    </location>
</feature>
<evidence type="ECO:0000313" key="2">
    <source>
        <dbReference type="EMBL" id="AXE39960.1"/>
    </source>
</evidence>
<sequence length="555" mass="58526">MAWICLAAFWLYIWRTPIWSADDLLFATRSGTSHGRIAWDRVLPLLADDVNNRVGRSADMLAQFIFSTGPLIGIIMAACCFLQSFAVWRLLRAVSAQFGKGDDVVSRIVALAAGVALPLSLLATEPGLAGSTVMFMAANVGYVLGSAMMVAAAVLLWRVRERGSAPLWQLVLVVAFACFVGIHHELLALGIAGVVMGLAVVTRRSDWRPSWVIALLVVLAVSFGRYAAGGLWKRQDRLLRPFPIDDLSAVQQHRVLAVFAVSQSLGVHPELYICLAAAVAALAWAVRRKVAHPQVFVAILVVFVVSAAAMAMVATKVRRNVTLNAATLGRAEIYSAGSATLLLGVTAVAVAAMVVLVVSVRTIAQARIVVPVTGMMLGLYSMPVLLGSPYGRTLYVPMLMCMVASVTMAMVALAMVRADAAQAAQGADSAQGVGASATMAAGDGERANVVAEDGERASRVPAAAVAAVLVLAASIGPAVQGGTHLVNAVDSNIVVWKPVVRQLEAAEMGSARAVVIPKNLPRADYAADYTGVGVYYRGNLAKYCGIPASIRIKTR</sequence>
<organism evidence="2 3">
    <name type="scientific">Acidipropionibacterium virtanenii</name>
    <dbReference type="NCBI Taxonomy" id="2057246"/>
    <lineage>
        <taxon>Bacteria</taxon>
        <taxon>Bacillati</taxon>
        <taxon>Actinomycetota</taxon>
        <taxon>Actinomycetes</taxon>
        <taxon>Propionibacteriales</taxon>
        <taxon>Propionibacteriaceae</taxon>
        <taxon>Acidipropionibacterium</taxon>
    </lineage>
</organism>
<feature type="transmembrane region" description="Helical" evidence="1">
    <location>
        <begin position="368"/>
        <end position="388"/>
    </location>
</feature>
<keyword evidence="3" id="KW-1185">Reference proteome</keyword>
<accession>A0A344UXG2</accession>
<feature type="transmembrane region" description="Helical" evidence="1">
    <location>
        <begin position="394"/>
        <end position="416"/>
    </location>
</feature>
<name>A0A344UXG2_9ACTN</name>
<feature type="transmembrane region" description="Helical" evidence="1">
    <location>
        <begin position="104"/>
        <end position="123"/>
    </location>
</feature>
<dbReference type="KEGG" id="acij:JS278_02825"/>
<keyword evidence="1" id="KW-0812">Transmembrane</keyword>
<feature type="transmembrane region" description="Helical" evidence="1">
    <location>
        <begin position="333"/>
        <end position="356"/>
    </location>
</feature>
<feature type="transmembrane region" description="Helical" evidence="1">
    <location>
        <begin position="295"/>
        <end position="313"/>
    </location>
</feature>
<feature type="transmembrane region" description="Helical" evidence="1">
    <location>
        <begin position="135"/>
        <end position="158"/>
    </location>
</feature>
<feature type="transmembrane region" description="Helical" evidence="1">
    <location>
        <begin position="211"/>
        <end position="232"/>
    </location>
</feature>
<evidence type="ECO:0000256" key="1">
    <source>
        <dbReference type="SAM" id="Phobius"/>
    </source>
</evidence>
<dbReference type="Proteomes" id="UP000251995">
    <property type="component" value="Chromosome"/>
</dbReference>
<gene>
    <name evidence="2" type="ORF">JS278_02825</name>
</gene>
<proteinExistence type="predicted"/>
<evidence type="ECO:0000313" key="3">
    <source>
        <dbReference type="Proteomes" id="UP000251995"/>
    </source>
</evidence>
<evidence type="ECO:0008006" key="4">
    <source>
        <dbReference type="Google" id="ProtNLM"/>
    </source>
</evidence>
<feature type="transmembrane region" description="Helical" evidence="1">
    <location>
        <begin position="60"/>
        <end position="83"/>
    </location>
</feature>
<keyword evidence="1" id="KW-1133">Transmembrane helix</keyword>
<keyword evidence="1" id="KW-0472">Membrane</keyword>
<dbReference type="AlphaFoldDB" id="A0A344UXG2"/>
<dbReference type="EMBL" id="CP025198">
    <property type="protein sequence ID" value="AXE39960.1"/>
    <property type="molecule type" value="Genomic_DNA"/>
</dbReference>
<reference evidence="2 3" key="1">
    <citation type="submission" date="2017-12" db="EMBL/GenBank/DDBJ databases">
        <title>The whole genome sequence of the Acidipropionibacterium virtanenii sp. nov. type strain JS278.</title>
        <authorList>
            <person name="Laine P."/>
            <person name="Deptula P."/>
            <person name="Varmanen P."/>
            <person name="Auvinen P."/>
        </authorList>
    </citation>
    <scope>NUCLEOTIDE SEQUENCE [LARGE SCALE GENOMIC DNA]</scope>
    <source>
        <strain evidence="2 3">JS278</strain>
    </source>
</reference>
<protein>
    <recommendedName>
        <fullName evidence="4">Glycosyltransferase RgtA/B/C/D-like domain-containing protein</fullName>
    </recommendedName>
</protein>